<reference evidence="2 3" key="1">
    <citation type="submission" date="2024-02" db="EMBL/GenBank/DDBJ databases">
        <authorList>
            <person name="Chen Y."/>
            <person name="Shah S."/>
            <person name="Dougan E. K."/>
            <person name="Thang M."/>
            <person name="Chan C."/>
        </authorList>
    </citation>
    <scope>NUCLEOTIDE SEQUENCE [LARGE SCALE GENOMIC DNA]</scope>
</reference>
<evidence type="ECO:0000313" key="2">
    <source>
        <dbReference type="EMBL" id="CAK9029653.1"/>
    </source>
</evidence>
<name>A0ABP0KRZ2_9DINO</name>
<feature type="region of interest" description="Disordered" evidence="1">
    <location>
        <begin position="20"/>
        <end position="48"/>
    </location>
</feature>
<protein>
    <submittedName>
        <fullName evidence="2">Protein C10</fullName>
    </submittedName>
</protein>
<proteinExistence type="predicted"/>
<organism evidence="2 3">
    <name type="scientific">Durusdinium trenchii</name>
    <dbReference type="NCBI Taxonomy" id="1381693"/>
    <lineage>
        <taxon>Eukaryota</taxon>
        <taxon>Sar</taxon>
        <taxon>Alveolata</taxon>
        <taxon>Dinophyceae</taxon>
        <taxon>Suessiales</taxon>
        <taxon>Symbiodiniaceae</taxon>
        <taxon>Durusdinium</taxon>
    </lineage>
</organism>
<accession>A0ABP0KRZ2</accession>
<dbReference type="Proteomes" id="UP001642464">
    <property type="component" value="Unassembled WGS sequence"/>
</dbReference>
<gene>
    <name evidence="2" type="ORF">SCF082_LOCUS18886</name>
</gene>
<sequence length="306" mass="34277">MGVNRLLHLKVKEPREASSFNIVSSSDEEAEDIKDSGEAPVVQPPSASKAKVKVSKRRALALQKELLVAFGAPDFQKALHELARIHNDPKGVSREFASGFCKLVRSRQVEIIPRYGYDGSEEGVEEMLRTFKEMEGDPDIYINEVAIKEALSLEVLRSPQTSDVVPAKPISKERVLELLRLHLAEFSKAFFQHKLEDLKKAADRSSGRWSIQDGEALPDPEGYFHLPGRADLAFRVQKKFLPRYGFAATKDGVKEMICHCAKYLSDPDVEHLFDSLNSKLGMSSDACERFRRMASQLDFQGIAPST</sequence>
<evidence type="ECO:0000313" key="3">
    <source>
        <dbReference type="Proteomes" id="UP001642464"/>
    </source>
</evidence>
<keyword evidence="3" id="KW-1185">Reference proteome</keyword>
<evidence type="ECO:0000256" key="1">
    <source>
        <dbReference type="SAM" id="MobiDB-lite"/>
    </source>
</evidence>
<dbReference type="EMBL" id="CAXAMM010012736">
    <property type="protein sequence ID" value="CAK9029653.1"/>
    <property type="molecule type" value="Genomic_DNA"/>
</dbReference>
<comment type="caution">
    <text evidence="2">The sequence shown here is derived from an EMBL/GenBank/DDBJ whole genome shotgun (WGS) entry which is preliminary data.</text>
</comment>